<dbReference type="InterPro" id="IPR033131">
    <property type="entry name" value="Pectinesterase_Asp_AS"/>
</dbReference>
<dbReference type="GO" id="GO:0030599">
    <property type="term" value="F:pectinesterase activity"/>
    <property type="evidence" value="ECO:0007669"/>
    <property type="project" value="UniProtKB-UniRule"/>
</dbReference>
<feature type="domain" description="Pectinesterase catalytic" evidence="6">
    <location>
        <begin position="41"/>
        <end position="323"/>
    </location>
</feature>
<feature type="active site" evidence="4">
    <location>
        <position position="193"/>
    </location>
</feature>
<keyword evidence="3 5" id="KW-0063">Aspartyl esterase</keyword>
<dbReference type="EC" id="3.1.1.11" evidence="5"/>
<evidence type="ECO:0000313" key="8">
    <source>
        <dbReference type="Proteomes" id="UP000284824"/>
    </source>
</evidence>
<reference evidence="7 8" key="1">
    <citation type="submission" date="2019-01" db="EMBL/GenBank/DDBJ databases">
        <title>Sequencing the genomes of 1000 actinobacteria strains.</title>
        <authorList>
            <person name="Klenk H.-P."/>
        </authorList>
    </citation>
    <scope>NUCLEOTIDE SEQUENCE [LARGE SCALE GENOMIC DNA]</scope>
    <source>
        <strain evidence="7 8">DSM 43925</strain>
    </source>
</reference>
<dbReference type="PROSITE" id="PS00503">
    <property type="entry name" value="PECTINESTERASE_2"/>
    <property type="match status" value="1"/>
</dbReference>
<dbReference type="Proteomes" id="UP000284824">
    <property type="component" value="Unassembled WGS sequence"/>
</dbReference>
<keyword evidence="2 5" id="KW-0378">Hydrolase</keyword>
<evidence type="ECO:0000259" key="6">
    <source>
        <dbReference type="Pfam" id="PF01095"/>
    </source>
</evidence>
<comment type="catalytic activity">
    <reaction evidence="5">
        <text>[(1-&gt;4)-alpha-D-galacturonosyl methyl ester](n) + n H2O = [(1-&gt;4)-alpha-D-galacturonosyl](n) + n methanol + n H(+)</text>
        <dbReference type="Rhea" id="RHEA:22380"/>
        <dbReference type="Rhea" id="RHEA-COMP:14570"/>
        <dbReference type="Rhea" id="RHEA-COMP:14573"/>
        <dbReference type="ChEBI" id="CHEBI:15377"/>
        <dbReference type="ChEBI" id="CHEBI:15378"/>
        <dbReference type="ChEBI" id="CHEBI:17790"/>
        <dbReference type="ChEBI" id="CHEBI:140522"/>
        <dbReference type="ChEBI" id="CHEBI:140523"/>
        <dbReference type="EC" id="3.1.1.11"/>
    </reaction>
</comment>
<feature type="chain" id="PRO_5018824259" description="Pectinesterase" evidence="5">
    <location>
        <begin position="30"/>
        <end position="332"/>
    </location>
</feature>
<evidence type="ECO:0000313" key="7">
    <source>
        <dbReference type="EMBL" id="RVX39931.1"/>
    </source>
</evidence>
<dbReference type="Pfam" id="PF01095">
    <property type="entry name" value="Pectinesterase"/>
    <property type="match status" value="1"/>
</dbReference>
<dbReference type="EMBL" id="SAUN01000001">
    <property type="protein sequence ID" value="RVX39931.1"/>
    <property type="molecule type" value="Genomic_DNA"/>
</dbReference>
<proteinExistence type="inferred from homology"/>
<dbReference type="InterPro" id="IPR000070">
    <property type="entry name" value="Pectinesterase_cat"/>
</dbReference>
<sequence>MRTQNLSKARRWIVLTATASVLQAGVVVAATSPATATQWPTVAADGSGTYTTVQAAIDAVPSGNTSPVTITVAPGTYREIVTVPSNKPYITLRGLGRSPDSTVIVNNRHAGEYGTTGSSTMFVYGHDFTARNLTIANDFDESTATSGGQAVALYTRADRAVFRDIRVLGDQDTLYARAGRAYFRNCYVEGTVDFIFGAASAVFDRCDIYQRRLTGGPITAASTPAESTYGFLFYRSTITGAADNVTQLGRPWYPDAQVLYRESWLSSTIATAQPWINMSANSWTAARFFEYRNAGPGAAVHGNRPQLADADAENYTPQKYLAGSDGWNPFDL</sequence>
<dbReference type="AlphaFoldDB" id="A0A438M2R0"/>
<dbReference type="RefSeq" id="WP_127932378.1">
    <property type="nucleotide sequence ID" value="NZ_SAUN01000001.1"/>
</dbReference>
<evidence type="ECO:0000256" key="2">
    <source>
        <dbReference type="ARBA" id="ARBA00022801"/>
    </source>
</evidence>
<dbReference type="GO" id="GO:0009279">
    <property type="term" value="C:cell outer membrane"/>
    <property type="evidence" value="ECO:0007669"/>
    <property type="project" value="TreeGrafter"/>
</dbReference>
<name>A0A438M2R0_9ACTN</name>
<organism evidence="7 8">
    <name type="scientific">Nonomuraea polychroma</name>
    <dbReference type="NCBI Taxonomy" id="46176"/>
    <lineage>
        <taxon>Bacteria</taxon>
        <taxon>Bacillati</taxon>
        <taxon>Actinomycetota</taxon>
        <taxon>Actinomycetes</taxon>
        <taxon>Streptosporangiales</taxon>
        <taxon>Streptosporangiaceae</taxon>
        <taxon>Nonomuraea</taxon>
    </lineage>
</organism>
<comment type="pathway">
    <text evidence="5">Glycan metabolism; pectin degradation; 2-dehydro-3-deoxy-D-gluconate from pectin: step 1/5.</text>
</comment>
<dbReference type="Gene3D" id="2.160.20.10">
    <property type="entry name" value="Single-stranded right-handed beta-helix, Pectin lyase-like"/>
    <property type="match status" value="1"/>
</dbReference>
<dbReference type="PANTHER" id="PTHR31321">
    <property type="entry name" value="ACYL-COA THIOESTER HYDROLASE YBHC-RELATED"/>
    <property type="match status" value="1"/>
</dbReference>
<dbReference type="InterPro" id="IPR012334">
    <property type="entry name" value="Pectin_lyas_fold"/>
</dbReference>
<protein>
    <recommendedName>
        <fullName evidence="5">Pectinesterase</fullName>
        <ecNumber evidence="5">3.1.1.11</ecNumber>
    </recommendedName>
</protein>
<feature type="signal peptide" evidence="5">
    <location>
        <begin position="1"/>
        <end position="29"/>
    </location>
</feature>
<dbReference type="UniPathway" id="UPA00545">
    <property type="reaction ID" value="UER00823"/>
</dbReference>
<dbReference type="GO" id="GO:0042545">
    <property type="term" value="P:cell wall modification"/>
    <property type="evidence" value="ECO:0007669"/>
    <property type="project" value="UniProtKB-UniRule"/>
</dbReference>
<keyword evidence="8" id="KW-1185">Reference proteome</keyword>
<evidence type="ECO:0000256" key="4">
    <source>
        <dbReference type="PROSITE-ProRule" id="PRU10040"/>
    </source>
</evidence>
<dbReference type="InterPro" id="IPR011050">
    <property type="entry name" value="Pectin_lyase_fold/virulence"/>
</dbReference>
<gene>
    <name evidence="7" type="ORF">EDD27_2308</name>
</gene>
<dbReference type="GO" id="GO:0045490">
    <property type="term" value="P:pectin catabolic process"/>
    <property type="evidence" value="ECO:0007669"/>
    <property type="project" value="UniProtKB-UniRule"/>
</dbReference>
<comment type="caution">
    <text evidence="7">The sequence shown here is derived from an EMBL/GenBank/DDBJ whole genome shotgun (WGS) entry which is preliminary data.</text>
</comment>
<evidence type="ECO:0000256" key="1">
    <source>
        <dbReference type="ARBA" id="ARBA00008891"/>
    </source>
</evidence>
<evidence type="ECO:0000256" key="3">
    <source>
        <dbReference type="ARBA" id="ARBA00023085"/>
    </source>
</evidence>
<evidence type="ECO:0000256" key="5">
    <source>
        <dbReference type="RuleBase" id="RU000589"/>
    </source>
</evidence>
<dbReference type="PANTHER" id="PTHR31321:SF57">
    <property type="entry name" value="PECTINESTERASE 53-RELATED"/>
    <property type="match status" value="1"/>
</dbReference>
<comment type="similarity">
    <text evidence="1">Belongs to the pectinesterase family.</text>
</comment>
<accession>A0A438M2R0</accession>
<dbReference type="OrthoDB" id="112037at2"/>
<dbReference type="SUPFAM" id="SSF51126">
    <property type="entry name" value="Pectin lyase-like"/>
    <property type="match status" value="1"/>
</dbReference>
<keyword evidence="5" id="KW-0732">Signal</keyword>